<sequence>MLGLVAAFFTTTANIPQAIKVIKTSSTKSISALTYAMLFIGMALWVAYGIIRNDIPIILANSIAGVLCGIILVMKLLPNKKEHI</sequence>
<comment type="caution">
    <text evidence="6">The sequence shown here is derived from an EMBL/GenBank/DDBJ whole genome shotgun (WGS) entry which is preliminary data.</text>
</comment>
<dbReference type="Proteomes" id="UP000287527">
    <property type="component" value="Unassembled WGS sequence"/>
</dbReference>
<reference evidence="6 7" key="1">
    <citation type="submission" date="2019-01" db="EMBL/GenBank/DDBJ databases">
        <title>Flavobacterium sp. nov.,isolated from freshwater.</title>
        <authorList>
            <person name="Zhang R."/>
            <person name="Du Z.-J."/>
        </authorList>
    </citation>
    <scope>NUCLEOTIDE SEQUENCE [LARGE SCALE GENOMIC DNA]</scope>
    <source>
        <strain evidence="6 7">1E403</strain>
    </source>
</reference>
<proteinExistence type="predicted"/>
<evidence type="ECO:0000313" key="6">
    <source>
        <dbReference type="EMBL" id="RWX03905.1"/>
    </source>
</evidence>
<evidence type="ECO:0000256" key="4">
    <source>
        <dbReference type="ARBA" id="ARBA00023136"/>
    </source>
</evidence>
<comment type="subcellular location">
    <subcellularLocation>
        <location evidence="1">Membrane</location>
        <topology evidence="1">Multi-pass membrane protein</topology>
    </subcellularLocation>
</comment>
<name>A0A444HFZ1_9FLAO</name>
<gene>
    <name evidence="6" type="ORF">EPI11_02570</name>
</gene>
<evidence type="ECO:0000313" key="7">
    <source>
        <dbReference type="Proteomes" id="UP000287527"/>
    </source>
</evidence>
<dbReference type="Gene3D" id="1.20.1280.290">
    <property type="match status" value="1"/>
</dbReference>
<evidence type="ECO:0000256" key="3">
    <source>
        <dbReference type="ARBA" id="ARBA00022989"/>
    </source>
</evidence>
<keyword evidence="4 5" id="KW-0472">Membrane</keyword>
<dbReference type="Pfam" id="PF04193">
    <property type="entry name" value="PQ-loop"/>
    <property type="match status" value="1"/>
</dbReference>
<evidence type="ECO:0000256" key="5">
    <source>
        <dbReference type="SAM" id="Phobius"/>
    </source>
</evidence>
<keyword evidence="3 5" id="KW-1133">Transmembrane helix</keyword>
<feature type="transmembrane region" description="Helical" evidence="5">
    <location>
        <begin position="57"/>
        <end position="77"/>
    </location>
</feature>
<dbReference type="GO" id="GO:0051119">
    <property type="term" value="F:sugar transmembrane transporter activity"/>
    <property type="evidence" value="ECO:0007669"/>
    <property type="project" value="InterPro"/>
</dbReference>
<organism evidence="6 7">
    <name type="scientific">Flavobacterium cerinum</name>
    <dbReference type="NCBI Taxonomy" id="2502784"/>
    <lineage>
        <taxon>Bacteria</taxon>
        <taxon>Pseudomonadati</taxon>
        <taxon>Bacteroidota</taxon>
        <taxon>Flavobacteriia</taxon>
        <taxon>Flavobacteriales</taxon>
        <taxon>Flavobacteriaceae</taxon>
        <taxon>Flavobacterium</taxon>
    </lineage>
</organism>
<dbReference type="NCBIfam" id="NF037968">
    <property type="entry name" value="SemiSWEET_2"/>
    <property type="match status" value="1"/>
</dbReference>
<evidence type="ECO:0000256" key="2">
    <source>
        <dbReference type="ARBA" id="ARBA00022692"/>
    </source>
</evidence>
<dbReference type="EMBL" id="SBII01000001">
    <property type="protein sequence ID" value="RWX03905.1"/>
    <property type="molecule type" value="Genomic_DNA"/>
</dbReference>
<dbReference type="OrthoDB" id="122062at2"/>
<dbReference type="GO" id="GO:0016020">
    <property type="term" value="C:membrane"/>
    <property type="evidence" value="ECO:0007669"/>
    <property type="project" value="UniProtKB-SubCell"/>
</dbReference>
<protein>
    <recommendedName>
        <fullName evidence="8">Glutathione synthetase</fullName>
    </recommendedName>
</protein>
<dbReference type="InterPro" id="IPR047662">
    <property type="entry name" value="SemiSWEET"/>
</dbReference>
<accession>A0A444HFZ1</accession>
<dbReference type="AlphaFoldDB" id="A0A444HFZ1"/>
<dbReference type="InterPro" id="IPR006603">
    <property type="entry name" value="PQ-loop_rpt"/>
</dbReference>
<keyword evidence="7" id="KW-1185">Reference proteome</keyword>
<keyword evidence="2 5" id="KW-0812">Transmembrane</keyword>
<evidence type="ECO:0000256" key="1">
    <source>
        <dbReference type="ARBA" id="ARBA00004141"/>
    </source>
</evidence>
<evidence type="ECO:0008006" key="8">
    <source>
        <dbReference type="Google" id="ProtNLM"/>
    </source>
</evidence>
<feature type="transmembrane region" description="Helical" evidence="5">
    <location>
        <begin position="32"/>
        <end position="51"/>
    </location>
</feature>